<dbReference type="InterPro" id="IPR055274">
    <property type="entry name" value="SWO1"/>
</dbReference>
<dbReference type="PANTHER" id="PTHR48429:SF1">
    <property type="entry name" value="AGENET DOMAIN-CONTAINING PROTEIN"/>
    <property type="match status" value="1"/>
</dbReference>
<protein>
    <submittedName>
        <fullName evidence="2">Uncharacterized protein</fullName>
    </submittedName>
</protein>
<evidence type="ECO:0000256" key="1">
    <source>
        <dbReference type="SAM" id="MobiDB-lite"/>
    </source>
</evidence>
<feature type="region of interest" description="Disordered" evidence="1">
    <location>
        <begin position="1"/>
        <end position="20"/>
    </location>
</feature>
<dbReference type="AlphaFoldDB" id="A0A7J7NPL9"/>
<sequence>MMADEALATSRSGNPNPEASLQMGIVSPGSIFKIKVSVLGATREVSGKRAEVAAKHAENLDAVAKAAEIAAEAVSQAGTIVAIAEPFPLTLSVLIEAGPEDAFEFAKSNNGLPSSEKVTTDLAYRIISVPESTMGALDASITFRKEYEGDMPVGTVKETIFTVGTLVEVFPAKKVLRGSGIQPRCSVWRMEEPMSISLEIRLGEISTVEVWFLRPSLIWEGWWMDGLAHRGCFGIPKPERNRKLMDATTQSVVGRRGPASEGNDSEVFELHMEELRRKQGEISRRDEEIKVLEAIIKTLSRKEHSSVK</sequence>
<gene>
    <name evidence="2" type="ORF">GIB67_038654</name>
</gene>
<dbReference type="Proteomes" id="UP000541444">
    <property type="component" value="Unassembled WGS sequence"/>
</dbReference>
<reference evidence="2 3" key="1">
    <citation type="journal article" date="2020" name="IScience">
        <title>Genome Sequencing of the Endangered Kingdonia uniflora (Circaeasteraceae, Ranunculales) Reveals Potential Mechanisms of Evolutionary Specialization.</title>
        <authorList>
            <person name="Sun Y."/>
            <person name="Deng T."/>
            <person name="Zhang A."/>
            <person name="Moore M.J."/>
            <person name="Landis J.B."/>
            <person name="Lin N."/>
            <person name="Zhang H."/>
            <person name="Zhang X."/>
            <person name="Huang J."/>
            <person name="Zhang X."/>
            <person name="Sun H."/>
            <person name="Wang H."/>
        </authorList>
    </citation>
    <scope>NUCLEOTIDE SEQUENCE [LARGE SCALE GENOMIC DNA]</scope>
    <source>
        <strain evidence="2">TB1705</strain>
        <tissue evidence="2">Leaf</tissue>
    </source>
</reference>
<proteinExistence type="predicted"/>
<dbReference type="PANTHER" id="PTHR48429">
    <property type="entry name" value="AGENET DOMAIN-CONTAINING PROTEIN"/>
    <property type="match status" value="1"/>
</dbReference>
<dbReference type="EMBL" id="JACGCM010000671">
    <property type="protein sequence ID" value="KAF6169157.1"/>
    <property type="molecule type" value="Genomic_DNA"/>
</dbReference>
<evidence type="ECO:0000313" key="3">
    <source>
        <dbReference type="Proteomes" id="UP000541444"/>
    </source>
</evidence>
<evidence type="ECO:0000313" key="2">
    <source>
        <dbReference type="EMBL" id="KAF6169157.1"/>
    </source>
</evidence>
<keyword evidence="3" id="KW-1185">Reference proteome</keyword>
<accession>A0A7J7NPL9</accession>
<name>A0A7J7NPL9_9MAGN</name>
<organism evidence="2 3">
    <name type="scientific">Kingdonia uniflora</name>
    <dbReference type="NCBI Taxonomy" id="39325"/>
    <lineage>
        <taxon>Eukaryota</taxon>
        <taxon>Viridiplantae</taxon>
        <taxon>Streptophyta</taxon>
        <taxon>Embryophyta</taxon>
        <taxon>Tracheophyta</taxon>
        <taxon>Spermatophyta</taxon>
        <taxon>Magnoliopsida</taxon>
        <taxon>Ranunculales</taxon>
        <taxon>Circaeasteraceae</taxon>
        <taxon>Kingdonia</taxon>
    </lineage>
</organism>
<feature type="compositionally biased region" description="Polar residues" evidence="1">
    <location>
        <begin position="9"/>
        <end position="19"/>
    </location>
</feature>
<comment type="caution">
    <text evidence="2">The sequence shown here is derived from an EMBL/GenBank/DDBJ whole genome shotgun (WGS) entry which is preliminary data.</text>
</comment>
<dbReference type="OrthoDB" id="1907498at2759"/>